<dbReference type="NCBIfam" id="TIGR00861">
    <property type="entry name" value="MIP"/>
    <property type="match status" value="1"/>
</dbReference>
<dbReference type="EMBL" id="CP002874">
    <property type="protein sequence ID" value="AEM23336.1"/>
    <property type="molecule type" value="Genomic_DNA"/>
</dbReference>
<dbReference type="PROSITE" id="PS00221">
    <property type="entry name" value="MIP"/>
    <property type="match status" value="1"/>
</dbReference>
<dbReference type="SUPFAM" id="SSF81338">
    <property type="entry name" value="Aquaporin-like"/>
    <property type="match status" value="1"/>
</dbReference>
<feature type="transmembrane region" description="Helical" evidence="8">
    <location>
        <begin position="221"/>
        <end position="242"/>
    </location>
</feature>
<feature type="transmembrane region" description="Helical" evidence="8">
    <location>
        <begin position="12"/>
        <end position="37"/>
    </location>
</feature>
<sequence length="254" mass="26883">MEVNLMYSKKAEFLAELIGSFFLILLGCGVVASVLIGNNGAPVNIHIAWGLAVMFGAYVSGKISGAHLNPALTLALAVTGRFPWNKVWYYVIAQMIGCFLGAAVVFAVYYAKWIEVDPTLSTTAGVFTTFPAVPGFLPGFIDQVVGTFILVFLILTTGDANNTPAGSNLGYLIVGLIIVVIGMSFGFMHGYAINPARDLGPRLFAVVAGFKNNGLTDGTNIWIVPIIGPIVGAVLGAVLYDFTIGKSLAKDKLQ</sequence>
<keyword evidence="6 8" id="KW-0472">Membrane</keyword>
<dbReference type="PRINTS" id="PR00783">
    <property type="entry name" value="MINTRINSICP"/>
</dbReference>
<evidence type="ECO:0000256" key="6">
    <source>
        <dbReference type="ARBA" id="ARBA00023136"/>
    </source>
</evidence>
<accession>G0EQ78</accession>
<feature type="transmembrane region" description="Helical" evidence="8">
    <location>
        <begin position="43"/>
        <end position="61"/>
    </location>
</feature>
<keyword evidence="5 8" id="KW-1133">Transmembrane helix</keyword>
<organism evidence="9 10">
    <name type="scientific">Brachyspira intermedia (strain ATCC 51140 / PWS/A)</name>
    <name type="common">Serpulina intermedia</name>
    <dbReference type="NCBI Taxonomy" id="1045858"/>
    <lineage>
        <taxon>Bacteria</taxon>
        <taxon>Pseudomonadati</taxon>
        <taxon>Spirochaetota</taxon>
        <taxon>Spirochaetia</taxon>
        <taxon>Brachyspirales</taxon>
        <taxon>Brachyspiraceae</taxon>
        <taxon>Brachyspira</taxon>
    </lineage>
</organism>
<dbReference type="KEGG" id="bip:Bint_2742"/>
<dbReference type="InterPro" id="IPR022357">
    <property type="entry name" value="MIP_CS"/>
</dbReference>
<name>G0EQ78_BRAIP</name>
<keyword evidence="3 7" id="KW-0813">Transport</keyword>
<keyword evidence="10" id="KW-1185">Reference proteome</keyword>
<keyword evidence="4 7" id="KW-0812">Transmembrane</keyword>
<dbReference type="Pfam" id="PF00230">
    <property type="entry name" value="MIP"/>
    <property type="match status" value="1"/>
</dbReference>
<evidence type="ECO:0000256" key="7">
    <source>
        <dbReference type="RuleBase" id="RU000477"/>
    </source>
</evidence>
<evidence type="ECO:0000256" key="8">
    <source>
        <dbReference type="SAM" id="Phobius"/>
    </source>
</evidence>
<comment type="similarity">
    <text evidence="2 7">Belongs to the MIP/aquaporin (TC 1.A.8) family.</text>
</comment>
<dbReference type="InterPro" id="IPR023271">
    <property type="entry name" value="Aquaporin-like"/>
</dbReference>
<dbReference type="PANTHER" id="PTHR43829">
    <property type="entry name" value="AQUAPORIN OR AQUAGLYCEROPORIN RELATED"/>
    <property type="match status" value="1"/>
</dbReference>
<evidence type="ECO:0000313" key="10">
    <source>
        <dbReference type="Proteomes" id="UP000008522"/>
    </source>
</evidence>
<dbReference type="eggNOG" id="COG0580">
    <property type="taxonomic scope" value="Bacteria"/>
</dbReference>
<evidence type="ECO:0000256" key="1">
    <source>
        <dbReference type="ARBA" id="ARBA00004141"/>
    </source>
</evidence>
<evidence type="ECO:0000313" key="9">
    <source>
        <dbReference type="EMBL" id="AEM23336.1"/>
    </source>
</evidence>
<dbReference type="AlphaFoldDB" id="G0EQ78"/>
<feature type="transmembrane region" description="Helical" evidence="8">
    <location>
        <begin position="169"/>
        <end position="193"/>
    </location>
</feature>
<reference evidence="9 10" key="1">
    <citation type="journal article" date="2011" name="BMC Genomics">
        <title>Complete genome sequence of Brachyspira intermedia reveals unique genomic features in Brachyspira species and phage-mediated horizontal gene transfer.</title>
        <authorList>
            <person name="Hafstrom T."/>
            <person name="Jansson D.S."/>
            <person name="Segerman B."/>
        </authorList>
    </citation>
    <scope>NUCLEOTIDE SEQUENCE [LARGE SCALE GENOMIC DNA]</scope>
    <source>
        <strain evidence="10">ATCC 51140 / PWS/A</strain>
    </source>
</reference>
<feature type="transmembrane region" description="Helical" evidence="8">
    <location>
        <begin position="87"/>
        <end position="111"/>
    </location>
</feature>
<dbReference type="GO" id="GO:0005886">
    <property type="term" value="C:plasma membrane"/>
    <property type="evidence" value="ECO:0007669"/>
    <property type="project" value="TreeGrafter"/>
</dbReference>
<evidence type="ECO:0000256" key="3">
    <source>
        <dbReference type="ARBA" id="ARBA00022448"/>
    </source>
</evidence>
<evidence type="ECO:0000256" key="2">
    <source>
        <dbReference type="ARBA" id="ARBA00006175"/>
    </source>
</evidence>
<evidence type="ECO:0000256" key="4">
    <source>
        <dbReference type="ARBA" id="ARBA00022692"/>
    </source>
</evidence>
<dbReference type="GO" id="GO:0015254">
    <property type="term" value="F:glycerol channel activity"/>
    <property type="evidence" value="ECO:0007669"/>
    <property type="project" value="TreeGrafter"/>
</dbReference>
<evidence type="ECO:0000256" key="5">
    <source>
        <dbReference type="ARBA" id="ARBA00022989"/>
    </source>
</evidence>
<dbReference type="InterPro" id="IPR000425">
    <property type="entry name" value="MIP"/>
</dbReference>
<dbReference type="HOGENOM" id="CLU_020019_9_2_12"/>
<dbReference type="InterPro" id="IPR050363">
    <property type="entry name" value="MIP/Aquaporin"/>
</dbReference>
<dbReference type="Proteomes" id="UP000008522">
    <property type="component" value="Chromosome"/>
</dbReference>
<dbReference type="Gene3D" id="1.20.1080.10">
    <property type="entry name" value="Glycerol uptake facilitator protein"/>
    <property type="match status" value="1"/>
</dbReference>
<gene>
    <name evidence="9" type="primary">glpF</name>
    <name evidence="9" type="ordered locus">Bint_2742</name>
</gene>
<proteinExistence type="inferred from homology"/>
<comment type="subcellular location">
    <subcellularLocation>
        <location evidence="1">Membrane</location>
        <topology evidence="1">Multi-pass membrane protein</topology>
    </subcellularLocation>
</comment>
<protein>
    <submittedName>
        <fullName evidence="9">GlpF, Glycerol uptake facilitator-like permease</fullName>
    </submittedName>
</protein>
<feature type="transmembrane region" description="Helical" evidence="8">
    <location>
        <begin position="136"/>
        <end position="157"/>
    </location>
</feature>
<dbReference type="PATRIC" id="fig|1045858.4.peg.2741"/>
<dbReference type="PANTHER" id="PTHR43829:SF9">
    <property type="entry name" value="AQUAPORIN-9"/>
    <property type="match status" value="1"/>
</dbReference>